<dbReference type="Gene3D" id="2.60.40.1890">
    <property type="entry name" value="PCu(A)C copper chaperone"/>
    <property type="match status" value="1"/>
</dbReference>
<proteinExistence type="predicted"/>
<dbReference type="PANTHER" id="PTHR36302:SF1">
    <property type="entry name" value="COPPER CHAPERONE PCU(A)C"/>
    <property type="match status" value="1"/>
</dbReference>
<organism evidence="1">
    <name type="scientific">marine metagenome</name>
    <dbReference type="NCBI Taxonomy" id="408172"/>
    <lineage>
        <taxon>unclassified sequences</taxon>
        <taxon>metagenomes</taxon>
        <taxon>ecological metagenomes</taxon>
    </lineage>
</organism>
<accession>A0A381WW12</accession>
<reference evidence="1" key="1">
    <citation type="submission" date="2018-05" db="EMBL/GenBank/DDBJ databases">
        <authorList>
            <person name="Lanie J.A."/>
            <person name="Ng W.-L."/>
            <person name="Kazmierczak K.M."/>
            <person name="Andrzejewski T.M."/>
            <person name="Davidsen T.M."/>
            <person name="Wayne K.J."/>
            <person name="Tettelin H."/>
            <person name="Glass J.I."/>
            <person name="Rusch D."/>
            <person name="Podicherti R."/>
            <person name="Tsui H.-C.T."/>
            <person name="Winkler M.E."/>
        </authorList>
    </citation>
    <scope>NUCLEOTIDE SEQUENCE</scope>
</reference>
<sequence length="145" mass="16222">MKKSVVMFCLLLSITDNALGNIIIENSWVRAAAPGTKVMAAYMTIVNNSVKPIEMDIEKIISKGFKKTEVHKSSLNGMMTMEKIDTIIIKPNESLVLEPGGLHFMLINPETVPEKNTAVEMLIFFKQGKETEVIRIEAEVRSQKL</sequence>
<dbReference type="Pfam" id="PF04314">
    <property type="entry name" value="PCuAC"/>
    <property type="match status" value="1"/>
</dbReference>
<evidence type="ECO:0000313" key="1">
    <source>
        <dbReference type="EMBL" id="SVA56471.1"/>
    </source>
</evidence>
<dbReference type="EMBL" id="UINC01013012">
    <property type="protein sequence ID" value="SVA56471.1"/>
    <property type="molecule type" value="Genomic_DNA"/>
</dbReference>
<protein>
    <recommendedName>
        <fullName evidence="2">Copper chaperone PCu(A)C</fullName>
    </recommendedName>
</protein>
<dbReference type="InterPro" id="IPR007410">
    <property type="entry name" value="LpqE-like"/>
</dbReference>
<dbReference type="AlphaFoldDB" id="A0A381WW12"/>
<name>A0A381WW12_9ZZZZ</name>
<evidence type="ECO:0008006" key="2">
    <source>
        <dbReference type="Google" id="ProtNLM"/>
    </source>
</evidence>
<dbReference type="PANTHER" id="PTHR36302">
    <property type="entry name" value="BLR7088 PROTEIN"/>
    <property type="match status" value="1"/>
</dbReference>
<gene>
    <name evidence="1" type="ORF">METZ01_LOCUS109325</name>
</gene>
<dbReference type="InterPro" id="IPR058248">
    <property type="entry name" value="Lxx211020-like"/>
</dbReference>
<dbReference type="SUPFAM" id="SSF110087">
    <property type="entry name" value="DR1885-like metal-binding protein"/>
    <property type="match status" value="1"/>
</dbReference>
<dbReference type="InterPro" id="IPR036182">
    <property type="entry name" value="PCuAC_sf"/>
</dbReference>